<evidence type="ECO:0000313" key="1">
    <source>
        <dbReference type="EMBL" id="CAF1436096.1"/>
    </source>
</evidence>
<name>A0A8S2FDY6_9BILA</name>
<reference evidence="1" key="1">
    <citation type="submission" date="2021-02" db="EMBL/GenBank/DDBJ databases">
        <authorList>
            <person name="Nowell W R."/>
        </authorList>
    </citation>
    <scope>NUCLEOTIDE SEQUENCE</scope>
</reference>
<dbReference type="AlphaFoldDB" id="A0A8S2FDY6"/>
<gene>
    <name evidence="1" type="ORF">OVA965_LOCUS34247</name>
    <name evidence="2" type="ORF">TMI583_LOCUS35156</name>
</gene>
<protein>
    <submittedName>
        <fullName evidence="1">Uncharacterized protein</fullName>
    </submittedName>
</protein>
<organism evidence="1 3">
    <name type="scientific">Didymodactylos carnosus</name>
    <dbReference type="NCBI Taxonomy" id="1234261"/>
    <lineage>
        <taxon>Eukaryota</taxon>
        <taxon>Metazoa</taxon>
        <taxon>Spiralia</taxon>
        <taxon>Gnathifera</taxon>
        <taxon>Rotifera</taxon>
        <taxon>Eurotatoria</taxon>
        <taxon>Bdelloidea</taxon>
        <taxon>Philodinida</taxon>
        <taxon>Philodinidae</taxon>
        <taxon>Didymodactylos</taxon>
    </lineage>
</organism>
<dbReference type="EMBL" id="CAJNOK010028534">
    <property type="protein sequence ID" value="CAF1436096.1"/>
    <property type="molecule type" value="Genomic_DNA"/>
</dbReference>
<accession>A0A8S2FDY6</accession>
<proteinExistence type="predicted"/>
<evidence type="ECO:0000313" key="3">
    <source>
        <dbReference type="Proteomes" id="UP000677228"/>
    </source>
</evidence>
<dbReference type="EMBL" id="CAJOBA010050321">
    <property type="protein sequence ID" value="CAF4233217.1"/>
    <property type="molecule type" value="Genomic_DNA"/>
</dbReference>
<evidence type="ECO:0000313" key="2">
    <source>
        <dbReference type="EMBL" id="CAF4233217.1"/>
    </source>
</evidence>
<dbReference type="Proteomes" id="UP000682733">
    <property type="component" value="Unassembled WGS sequence"/>
</dbReference>
<comment type="caution">
    <text evidence="1">The sequence shown here is derived from an EMBL/GenBank/DDBJ whole genome shotgun (WGS) entry which is preliminary data.</text>
</comment>
<feature type="non-terminal residue" evidence="1">
    <location>
        <position position="1"/>
    </location>
</feature>
<dbReference type="Proteomes" id="UP000677228">
    <property type="component" value="Unassembled WGS sequence"/>
</dbReference>
<sequence>MTHQSIRLNVLYSTTKLKSISSANATYNLSDGQIQCYNNCKFRQSFDEQLLLDQNCIEYINSTNCYVEITFDYKERQ</sequence>